<feature type="transmembrane region" description="Helical" evidence="8">
    <location>
        <begin position="151"/>
        <end position="173"/>
    </location>
</feature>
<evidence type="ECO:0000256" key="6">
    <source>
        <dbReference type="ARBA" id="ARBA00022989"/>
    </source>
</evidence>
<dbReference type="RefSeq" id="WP_324715438.1">
    <property type="nucleotide sequence ID" value="NZ_CP141615.1"/>
</dbReference>
<feature type="transmembrane region" description="Helical" evidence="8">
    <location>
        <begin position="114"/>
        <end position="131"/>
    </location>
</feature>
<evidence type="ECO:0000256" key="3">
    <source>
        <dbReference type="ARBA" id="ARBA00022475"/>
    </source>
</evidence>
<feature type="transmembrane region" description="Helical" evidence="8">
    <location>
        <begin position="88"/>
        <end position="107"/>
    </location>
</feature>
<keyword evidence="10" id="KW-1185">Reference proteome</keyword>
<keyword evidence="2" id="KW-0813">Transport</keyword>
<accession>A0ABZ1BTM2</accession>
<dbReference type="PANTHER" id="PTHR32196:SF21">
    <property type="entry name" value="ABC TRANSPORTER PERMEASE PROTEIN YPHD-RELATED"/>
    <property type="match status" value="1"/>
</dbReference>
<keyword evidence="4" id="KW-0997">Cell inner membrane</keyword>
<reference evidence="9 10" key="1">
    <citation type="journal article" date="2024" name="Front. Microbiol.">
        <title>Novel thermophilic genera Geochorda gen. nov. and Carboxydochorda gen. nov. from the deep terrestrial subsurface reveal the ecophysiological diversity in the class Limnochordia.</title>
        <authorList>
            <person name="Karnachuk O.V."/>
            <person name="Lukina A.P."/>
            <person name="Avakyan M.R."/>
            <person name="Kadnikov V.V."/>
            <person name="Begmatov S."/>
            <person name="Beletsky A.V."/>
            <person name="Vlasova K.G."/>
            <person name="Novikov A.A."/>
            <person name="Shcherbakova V.A."/>
            <person name="Mardanov A.V."/>
            <person name="Ravin N.V."/>
        </authorList>
    </citation>
    <scope>NUCLEOTIDE SEQUENCE [LARGE SCALE GENOMIC DNA]</scope>
    <source>
        <strain evidence="9 10">L945</strain>
    </source>
</reference>
<evidence type="ECO:0000256" key="1">
    <source>
        <dbReference type="ARBA" id="ARBA00004651"/>
    </source>
</evidence>
<dbReference type="EMBL" id="CP141615">
    <property type="protein sequence ID" value="WRP16165.1"/>
    <property type="molecule type" value="Genomic_DNA"/>
</dbReference>
<evidence type="ECO:0000256" key="2">
    <source>
        <dbReference type="ARBA" id="ARBA00022448"/>
    </source>
</evidence>
<sequence length="334" mass="33706">MHWIRRFGMVLVLAALAVALALMSDRFLTPANLLNVTRQVTVNAILAAGMTLVILSGGIDLSVGAVAAIAGAVGAGLMAAGWGWPAGVLVALAVGACFGVLNGVFVAFAGLPPFIVTLASMALARGLTMVYTGGRPIGVQDAGFVWFGHGYVGPIPAPVMLMIGVYVLGYLMLTRMKLGRLVYAVGGNETACRMAGIRVEQVKVAVYALSGMTSGLAAVILTARLVSAQPTAGFGYELDAIAAVILGGTSLAGGRGSIGGTVIGAFIIGILGNGLNLLNVSPFYQDVAKGVVILLAVLLDRVLHAGGRTVRTGPAGRLSAAVPAAARTAPGTKG</sequence>
<dbReference type="Proteomes" id="UP001332192">
    <property type="component" value="Chromosome"/>
</dbReference>
<organism evidence="9 10">
    <name type="scientific">Carboxydichorda subterranea</name>
    <dbReference type="NCBI Taxonomy" id="3109565"/>
    <lineage>
        <taxon>Bacteria</taxon>
        <taxon>Bacillati</taxon>
        <taxon>Bacillota</taxon>
        <taxon>Limnochordia</taxon>
        <taxon>Limnochordales</taxon>
        <taxon>Geochordaceae</taxon>
        <taxon>Carboxydichorda</taxon>
    </lineage>
</organism>
<evidence type="ECO:0000313" key="9">
    <source>
        <dbReference type="EMBL" id="WRP16165.1"/>
    </source>
</evidence>
<feature type="transmembrane region" description="Helical" evidence="8">
    <location>
        <begin position="204"/>
        <end position="226"/>
    </location>
</feature>
<feature type="transmembrane region" description="Helical" evidence="8">
    <location>
        <begin position="62"/>
        <end position="82"/>
    </location>
</feature>
<feature type="transmembrane region" description="Helical" evidence="8">
    <location>
        <begin position="36"/>
        <end position="55"/>
    </location>
</feature>
<proteinExistence type="predicted"/>
<keyword evidence="3" id="KW-1003">Cell membrane</keyword>
<keyword evidence="5 8" id="KW-0812">Transmembrane</keyword>
<dbReference type="Pfam" id="PF02653">
    <property type="entry name" value="BPD_transp_2"/>
    <property type="match status" value="1"/>
</dbReference>
<comment type="subcellular location">
    <subcellularLocation>
        <location evidence="1">Cell membrane</location>
        <topology evidence="1">Multi-pass membrane protein</topology>
    </subcellularLocation>
</comment>
<protein>
    <submittedName>
        <fullName evidence="9">Ribose ABC transporter permease</fullName>
    </submittedName>
</protein>
<dbReference type="PANTHER" id="PTHR32196">
    <property type="entry name" value="ABC TRANSPORTER PERMEASE PROTEIN YPHD-RELATED-RELATED"/>
    <property type="match status" value="1"/>
</dbReference>
<keyword evidence="7 8" id="KW-0472">Membrane</keyword>
<evidence type="ECO:0000256" key="8">
    <source>
        <dbReference type="SAM" id="Phobius"/>
    </source>
</evidence>
<feature type="transmembrane region" description="Helical" evidence="8">
    <location>
        <begin position="258"/>
        <end position="275"/>
    </location>
</feature>
<name>A0ABZ1BTM2_9FIRM</name>
<evidence type="ECO:0000313" key="10">
    <source>
        <dbReference type="Proteomes" id="UP001332192"/>
    </source>
</evidence>
<dbReference type="InterPro" id="IPR001851">
    <property type="entry name" value="ABC_transp_permease"/>
</dbReference>
<evidence type="ECO:0000256" key="5">
    <source>
        <dbReference type="ARBA" id="ARBA00022692"/>
    </source>
</evidence>
<gene>
    <name evidence="9" type="ORF">U7230_08590</name>
</gene>
<evidence type="ECO:0000256" key="4">
    <source>
        <dbReference type="ARBA" id="ARBA00022519"/>
    </source>
</evidence>
<dbReference type="CDD" id="cd06579">
    <property type="entry name" value="TM_PBP1_transp_AraH_like"/>
    <property type="match status" value="1"/>
</dbReference>
<keyword evidence="6 8" id="KW-1133">Transmembrane helix</keyword>
<evidence type="ECO:0000256" key="7">
    <source>
        <dbReference type="ARBA" id="ARBA00023136"/>
    </source>
</evidence>